<evidence type="ECO:0000259" key="3">
    <source>
        <dbReference type="PROSITE" id="PS51186"/>
    </source>
</evidence>
<name>A0ABU3NPA5_9CHLR</name>
<evidence type="ECO:0000313" key="5">
    <source>
        <dbReference type="Proteomes" id="UP001254165"/>
    </source>
</evidence>
<reference evidence="4 5" key="1">
    <citation type="submission" date="2023-07" db="EMBL/GenBank/DDBJ databases">
        <title>Novel species of Thermanaerothrix with wide hydrolytic capabilities.</title>
        <authorList>
            <person name="Zayulina K.S."/>
            <person name="Podosokorskaya O.A."/>
            <person name="Elcheninov A.G."/>
        </authorList>
    </citation>
    <scope>NUCLEOTIDE SEQUENCE [LARGE SCALE GENOMIC DNA]</scope>
    <source>
        <strain evidence="4 5">4228-RoL</strain>
    </source>
</reference>
<dbReference type="PANTHER" id="PTHR43420">
    <property type="entry name" value="ACETYLTRANSFERASE"/>
    <property type="match status" value="1"/>
</dbReference>
<organism evidence="4 5">
    <name type="scientific">Thermanaerothrix solaris</name>
    <dbReference type="NCBI Taxonomy" id="3058434"/>
    <lineage>
        <taxon>Bacteria</taxon>
        <taxon>Bacillati</taxon>
        <taxon>Chloroflexota</taxon>
        <taxon>Anaerolineae</taxon>
        <taxon>Anaerolineales</taxon>
        <taxon>Anaerolineaceae</taxon>
        <taxon>Thermanaerothrix</taxon>
    </lineage>
</organism>
<comment type="caution">
    <text evidence="4">The sequence shown here is derived from an EMBL/GenBank/DDBJ whole genome shotgun (WGS) entry which is preliminary data.</text>
</comment>
<feature type="domain" description="N-acetyltransferase" evidence="3">
    <location>
        <begin position="6"/>
        <end position="151"/>
    </location>
</feature>
<gene>
    <name evidence="4" type="ORF">QYE77_10320</name>
</gene>
<evidence type="ECO:0000256" key="2">
    <source>
        <dbReference type="ARBA" id="ARBA00023315"/>
    </source>
</evidence>
<keyword evidence="5" id="KW-1185">Reference proteome</keyword>
<dbReference type="Proteomes" id="UP001254165">
    <property type="component" value="Unassembled WGS sequence"/>
</dbReference>
<dbReference type="CDD" id="cd04301">
    <property type="entry name" value="NAT_SF"/>
    <property type="match status" value="1"/>
</dbReference>
<dbReference type="InterPro" id="IPR016181">
    <property type="entry name" value="Acyl_CoA_acyltransferase"/>
</dbReference>
<dbReference type="SUPFAM" id="SSF55729">
    <property type="entry name" value="Acyl-CoA N-acyltransferases (Nat)"/>
    <property type="match status" value="1"/>
</dbReference>
<keyword evidence="1 4" id="KW-0808">Transferase</keyword>
<dbReference type="PROSITE" id="PS51186">
    <property type="entry name" value="GNAT"/>
    <property type="match status" value="1"/>
</dbReference>
<dbReference type="RefSeq" id="WP_315625330.1">
    <property type="nucleotide sequence ID" value="NZ_JAUHMF010000002.1"/>
</dbReference>
<dbReference type="EC" id="2.3.1.-" evidence="4"/>
<accession>A0ABU3NPA5</accession>
<evidence type="ECO:0000256" key="1">
    <source>
        <dbReference type="ARBA" id="ARBA00022679"/>
    </source>
</evidence>
<dbReference type="InterPro" id="IPR000182">
    <property type="entry name" value="GNAT_dom"/>
</dbReference>
<sequence>MMEAVLTFQLARDEQIDEFLELMRQEAADYVHPTLEKLGWSWEEFIQRARGVGWVFCIYYAGKKVGAYWIEERERVVHLHGIVIAPSYQGQGIGTQVLKHLMEQYQGRMDAIELGVHTSNVRARALYERLGFRIVKVLPDVGFYIMQCPLKAASEANQHQQKAL</sequence>
<proteinExistence type="predicted"/>
<dbReference type="GO" id="GO:0016746">
    <property type="term" value="F:acyltransferase activity"/>
    <property type="evidence" value="ECO:0007669"/>
    <property type="project" value="UniProtKB-KW"/>
</dbReference>
<dbReference type="PANTHER" id="PTHR43420:SF47">
    <property type="entry name" value="N-ACETYLTRANSFERASE DOMAIN-CONTAINING PROTEIN"/>
    <property type="match status" value="1"/>
</dbReference>
<evidence type="ECO:0000313" key="4">
    <source>
        <dbReference type="EMBL" id="MDT8898666.1"/>
    </source>
</evidence>
<dbReference type="Gene3D" id="3.40.630.30">
    <property type="match status" value="1"/>
</dbReference>
<dbReference type="Pfam" id="PF00583">
    <property type="entry name" value="Acetyltransf_1"/>
    <property type="match status" value="1"/>
</dbReference>
<keyword evidence="2 4" id="KW-0012">Acyltransferase</keyword>
<dbReference type="InterPro" id="IPR050680">
    <property type="entry name" value="YpeA/RimI_acetyltransf"/>
</dbReference>
<dbReference type="EMBL" id="JAUHMF010000002">
    <property type="protein sequence ID" value="MDT8898666.1"/>
    <property type="molecule type" value="Genomic_DNA"/>
</dbReference>
<protein>
    <submittedName>
        <fullName evidence="4">GNAT family N-acetyltransferase</fullName>
        <ecNumber evidence="4">2.3.1.-</ecNumber>
    </submittedName>
</protein>